<proteinExistence type="predicted"/>
<keyword evidence="1" id="KW-1133">Transmembrane helix</keyword>
<dbReference type="AlphaFoldDB" id="A0A1G6WEN3"/>
<keyword evidence="3" id="KW-1185">Reference proteome</keyword>
<keyword evidence="1" id="KW-0812">Transmembrane</keyword>
<accession>A0A1G6WEN3</accession>
<dbReference type="EMBL" id="FNAK01000002">
    <property type="protein sequence ID" value="SDD64312.1"/>
    <property type="molecule type" value="Genomic_DNA"/>
</dbReference>
<feature type="transmembrane region" description="Helical" evidence="1">
    <location>
        <begin position="18"/>
        <end position="36"/>
    </location>
</feature>
<organism evidence="2 3">
    <name type="scientific">Kordiimonas lacus</name>
    <dbReference type="NCBI Taxonomy" id="637679"/>
    <lineage>
        <taxon>Bacteria</taxon>
        <taxon>Pseudomonadati</taxon>
        <taxon>Pseudomonadota</taxon>
        <taxon>Alphaproteobacteria</taxon>
        <taxon>Kordiimonadales</taxon>
        <taxon>Kordiimonadaceae</taxon>
        <taxon>Kordiimonas</taxon>
    </lineage>
</organism>
<dbReference type="Pfam" id="PF04977">
    <property type="entry name" value="DivIC"/>
    <property type="match status" value="1"/>
</dbReference>
<sequence length="111" mass="12503">MIRIMKRVGKISRHLSQAWLAGVWIFLVAYFAYHAFQGDNSLAALKRLEAQQVELAALASDVGAVRAALELRTSRLNNRSIDPDMLEEQVRQRLGFTHPDEVVVFLSDASH</sequence>
<name>A0A1G6WEN3_9PROT</name>
<dbReference type="GO" id="GO:0051301">
    <property type="term" value="P:cell division"/>
    <property type="evidence" value="ECO:0007669"/>
    <property type="project" value="UniProtKB-KW"/>
</dbReference>
<keyword evidence="1" id="KW-0472">Membrane</keyword>
<keyword evidence="2" id="KW-0132">Cell division</keyword>
<protein>
    <submittedName>
        <fullName evidence="2">Cell division protein FtsB</fullName>
    </submittedName>
</protein>
<dbReference type="InterPro" id="IPR007060">
    <property type="entry name" value="FtsL/DivIC"/>
</dbReference>
<dbReference type="Proteomes" id="UP000183685">
    <property type="component" value="Unassembled WGS sequence"/>
</dbReference>
<keyword evidence="2" id="KW-0131">Cell cycle</keyword>
<evidence type="ECO:0000313" key="2">
    <source>
        <dbReference type="EMBL" id="SDD64312.1"/>
    </source>
</evidence>
<gene>
    <name evidence="2" type="ORF">SAMN04488071_1081</name>
</gene>
<evidence type="ECO:0000256" key="1">
    <source>
        <dbReference type="SAM" id="Phobius"/>
    </source>
</evidence>
<evidence type="ECO:0000313" key="3">
    <source>
        <dbReference type="Proteomes" id="UP000183685"/>
    </source>
</evidence>
<reference evidence="2 3" key="1">
    <citation type="submission" date="2016-10" db="EMBL/GenBank/DDBJ databases">
        <authorList>
            <person name="de Groot N.N."/>
        </authorList>
    </citation>
    <scope>NUCLEOTIDE SEQUENCE [LARGE SCALE GENOMIC DNA]</scope>
    <source>
        <strain evidence="2 3">CGMCC 1.9109</strain>
    </source>
</reference>